<accession>A0ABY1C259</accession>
<sequence length="520" mass="59388">MGSHSQTYYGRRVSIATAGSSDRVAREALARSFKLTKVPPLNIEVTKDANDTNWEKFTFNGGGIRYSEIINSITCFDANAKILEVEDDMIGLGINTDEDLEYIMKYYETELNKKLKEVSTDQPEFLVTIEELKVLPEVLLEDEISIPENEDMIKENANEISDHSPKFISKKVKEKPIVDSLQASHRIRIDSGCIACGICLASSNFFQENTNGTVKVCGAGIIDAIELPTAQQIIDDCPVHVIRLETIKGKLRQEVEMLIHDKLENYSLPIPVRSEFEFDKKNIHVSIPWSQNERKYIYSSDNRAKAAGLEEFNRLMFTQRENIIQQIFVEYKANKLLPYSRYEKTSNNFYFKVEQQISELLENVSAEVKTLNSHIKISKDFSNFTLKFNPNEADVIGYFKTGLEILQSNRVLQYLSGEYYSLSSYEIYFNTDDSEEYVGTGLFGNDKYITKYCFYNLKEAFETLAKDITDGCQIKGSEAVEDAYGMLRSFFEEAEKDIKQQLLLKASQLKQAIKSVEACI</sequence>
<reference evidence="1 2" key="1">
    <citation type="submission" date="2016-10" db="EMBL/GenBank/DDBJ databases">
        <authorList>
            <person name="Varghese N."/>
            <person name="Submissions S."/>
        </authorList>
    </citation>
    <scope>NUCLEOTIDE SEQUENCE [LARGE SCALE GENOMIC DNA]</scope>
    <source>
        <strain evidence="1 2">ATCC 19403</strain>
    </source>
</reference>
<protein>
    <submittedName>
        <fullName evidence="1">Ferredoxin</fullName>
    </submittedName>
</protein>
<keyword evidence="2" id="KW-1185">Reference proteome</keyword>
<dbReference type="Gene3D" id="3.30.70.20">
    <property type="match status" value="1"/>
</dbReference>
<dbReference type="EMBL" id="LT630003">
    <property type="protein sequence ID" value="SET55750.1"/>
    <property type="molecule type" value="Genomic_DNA"/>
</dbReference>
<dbReference type="RefSeq" id="WP_100041376.1">
    <property type="nucleotide sequence ID" value="NZ_LT630003.1"/>
</dbReference>
<name>A0ABY1C259_9FIRM</name>
<proteinExistence type="predicted"/>
<organism evidence="1 2">
    <name type="scientific">Lacrimispora sphenoides JCM 1415</name>
    <dbReference type="NCBI Taxonomy" id="1297793"/>
    <lineage>
        <taxon>Bacteria</taxon>
        <taxon>Bacillati</taxon>
        <taxon>Bacillota</taxon>
        <taxon>Clostridia</taxon>
        <taxon>Lachnospirales</taxon>
        <taxon>Lachnospiraceae</taxon>
        <taxon>Lacrimispora</taxon>
    </lineage>
</organism>
<dbReference type="Proteomes" id="UP000198970">
    <property type="component" value="Chromosome I"/>
</dbReference>
<evidence type="ECO:0000313" key="2">
    <source>
        <dbReference type="Proteomes" id="UP000198970"/>
    </source>
</evidence>
<evidence type="ECO:0000313" key="1">
    <source>
        <dbReference type="EMBL" id="SET55750.1"/>
    </source>
</evidence>
<gene>
    <name evidence="1" type="ORF">SAMN02745906_0346</name>
</gene>